<evidence type="ECO:0000313" key="3">
    <source>
        <dbReference type="EMBL" id="MBL4936534.1"/>
    </source>
</evidence>
<sequence length="331" mass="38167">MKLSKGWFIIGSIAIFLVIFFSITYSKDNTETPKPELKFRKDGTFKIVQFADSQDGPDIDIRTINLMNKILDFEKPDLVLLTGDNVDDSSKSSKEVKKSIDNIAEPMERRRIPWAVIFGNHDDEHGKMSKEEMMNIYTSYPNNISQSGFTTSDRVGNYNILIKASETNIPVFNIYMLDSGKYDYKTKEYEWINYKQIDWYKHTTEAIQQKYNRTIPALMFFHIPIPEFKIVWENGQAVGFKNEEISSPKFNSGLFEALVDTKDVKGIFVGHDHLNDFVGELNGIKLGYSRSIGYGTYGDDSFSRGARVFFIKESDPSKFETWMRLASDFHN</sequence>
<organism evidence="3 4">
    <name type="scientific">Clostridium rhizosphaerae</name>
    <dbReference type="NCBI Taxonomy" id="2803861"/>
    <lineage>
        <taxon>Bacteria</taxon>
        <taxon>Bacillati</taxon>
        <taxon>Bacillota</taxon>
        <taxon>Clostridia</taxon>
        <taxon>Eubacteriales</taxon>
        <taxon>Clostridiaceae</taxon>
        <taxon>Clostridium</taxon>
    </lineage>
</organism>
<dbReference type="CDD" id="cd07383">
    <property type="entry name" value="MPP_Dcr2"/>
    <property type="match status" value="1"/>
</dbReference>
<comment type="caution">
    <text evidence="3">The sequence shown here is derived from an EMBL/GenBank/DDBJ whole genome shotgun (WGS) entry which is preliminary data.</text>
</comment>
<keyword evidence="4" id="KW-1185">Reference proteome</keyword>
<dbReference type="Gene3D" id="3.60.21.10">
    <property type="match status" value="1"/>
</dbReference>
<name>A0ABS1TB04_9CLOT</name>
<dbReference type="EMBL" id="JAESWC010000007">
    <property type="protein sequence ID" value="MBL4936534.1"/>
    <property type="molecule type" value="Genomic_DNA"/>
</dbReference>
<proteinExistence type="predicted"/>
<dbReference type="PANTHER" id="PTHR32440:SF0">
    <property type="entry name" value="PHOSPHATASE DCR2-RELATED"/>
    <property type="match status" value="1"/>
</dbReference>
<dbReference type="RefSeq" id="WP_202749293.1">
    <property type="nucleotide sequence ID" value="NZ_JAESWC010000007.1"/>
</dbReference>
<feature type="domain" description="Calcineurin-like phosphoesterase" evidence="2">
    <location>
        <begin position="45"/>
        <end position="273"/>
    </location>
</feature>
<protein>
    <submittedName>
        <fullName evidence="3">Metallophosphoesterase family protein</fullName>
    </submittedName>
</protein>
<dbReference type="Proteomes" id="UP000632377">
    <property type="component" value="Unassembled WGS sequence"/>
</dbReference>
<evidence type="ECO:0000259" key="2">
    <source>
        <dbReference type="Pfam" id="PF00149"/>
    </source>
</evidence>
<dbReference type="Pfam" id="PF00149">
    <property type="entry name" value="Metallophos"/>
    <property type="match status" value="1"/>
</dbReference>
<gene>
    <name evidence="3" type="ORF">JK636_12275</name>
</gene>
<evidence type="ECO:0000313" key="4">
    <source>
        <dbReference type="Proteomes" id="UP000632377"/>
    </source>
</evidence>
<keyword evidence="1" id="KW-1133">Transmembrane helix</keyword>
<accession>A0ABS1TB04</accession>
<evidence type="ECO:0000256" key="1">
    <source>
        <dbReference type="SAM" id="Phobius"/>
    </source>
</evidence>
<feature type="transmembrane region" description="Helical" evidence="1">
    <location>
        <begin position="7"/>
        <end position="25"/>
    </location>
</feature>
<keyword evidence="1" id="KW-0812">Transmembrane</keyword>
<dbReference type="InterPro" id="IPR004843">
    <property type="entry name" value="Calcineurin-like_PHP"/>
</dbReference>
<dbReference type="PANTHER" id="PTHR32440">
    <property type="entry name" value="PHOSPHATASE DCR2-RELATED-RELATED"/>
    <property type="match status" value="1"/>
</dbReference>
<dbReference type="SUPFAM" id="SSF56300">
    <property type="entry name" value="Metallo-dependent phosphatases"/>
    <property type="match status" value="1"/>
</dbReference>
<dbReference type="PIRSF" id="PIRSF030250">
    <property type="entry name" value="Ptase_At2g46880"/>
    <property type="match status" value="1"/>
</dbReference>
<reference evidence="3 4" key="1">
    <citation type="submission" date="2021-01" db="EMBL/GenBank/DDBJ databases">
        <title>Genome public.</title>
        <authorList>
            <person name="Liu C."/>
            <person name="Sun Q."/>
        </authorList>
    </citation>
    <scope>NUCLEOTIDE SEQUENCE [LARGE SCALE GENOMIC DNA]</scope>
    <source>
        <strain evidence="3 4">YIM B02515</strain>
    </source>
</reference>
<dbReference type="InterPro" id="IPR011230">
    <property type="entry name" value="PAP14/16/28/29"/>
</dbReference>
<keyword evidence="1" id="KW-0472">Membrane</keyword>
<dbReference type="InterPro" id="IPR029052">
    <property type="entry name" value="Metallo-depent_PP-like"/>
</dbReference>